<reference evidence="1" key="1">
    <citation type="submission" date="2018-06" db="EMBL/GenBank/DDBJ databases">
        <authorList>
            <person name="Zhirakovskaya E."/>
        </authorList>
    </citation>
    <scope>NUCLEOTIDE SEQUENCE</scope>
</reference>
<gene>
    <name evidence="1" type="ORF">MNBD_CHLOROFLEXI01-4461</name>
</gene>
<name>A0A3B0VHF8_9ZZZZ</name>
<dbReference type="EMBL" id="UOEU01000165">
    <property type="protein sequence ID" value="VAW31134.1"/>
    <property type="molecule type" value="Genomic_DNA"/>
</dbReference>
<evidence type="ECO:0000313" key="1">
    <source>
        <dbReference type="EMBL" id="VAW31134.1"/>
    </source>
</evidence>
<organism evidence="1">
    <name type="scientific">hydrothermal vent metagenome</name>
    <dbReference type="NCBI Taxonomy" id="652676"/>
    <lineage>
        <taxon>unclassified sequences</taxon>
        <taxon>metagenomes</taxon>
        <taxon>ecological metagenomes</taxon>
    </lineage>
</organism>
<proteinExistence type="predicted"/>
<accession>A0A3B0VHF8</accession>
<sequence>MKTVLKKVGVVLVLITLVTLIVGKFAFPLVVNRFITMEASYVEYPVETMIMEADIIFLGQVAAVSETRWNQENGQYWNDGLPYHEVTLSVIRPIAGELEDEVRLTIIGNNPLDKEFVLESNHALKANDEIVIFARDTEFTWREPKRIPAIMFMGSPNTSILAKGEDGLYYSVNGDSYSLDDLINEVKQ</sequence>
<dbReference type="AlphaFoldDB" id="A0A3B0VHF8"/>
<protein>
    <submittedName>
        <fullName evidence="1">Uncharacterized protein</fullName>
    </submittedName>
</protein>